<dbReference type="SUPFAM" id="SSF50341">
    <property type="entry name" value="CheW-like"/>
    <property type="match status" value="1"/>
</dbReference>
<evidence type="ECO:0000256" key="5">
    <source>
        <dbReference type="ARBA" id="ARBA00022777"/>
    </source>
</evidence>
<gene>
    <name evidence="13" type="ORF">J2S57_003540</name>
</gene>
<dbReference type="RefSeq" id="WP_307244292.1">
    <property type="nucleotide sequence ID" value="NZ_JAUSQZ010000001.1"/>
</dbReference>
<dbReference type="InterPro" id="IPR005467">
    <property type="entry name" value="His_kinase_dom"/>
</dbReference>
<dbReference type="Gene3D" id="3.30.565.10">
    <property type="entry name" value="Histidine kinase-like ATPase, C-terminal domain"/>
    <property type="match status" value="1"/>
</dbReference>
<accession>A0ABT9P5H2</accession>
<evidence type="ECO:0000259" key="12">
    <source>
        <dbReference type="PROSITE" id="PS50894"/>
    </source>
</evidence>
<feature type="modified residue" description="4-aspartylphosphate" evidence="8">
    <location>
        <position position="663"/>
    </location>
</feature>
<evidence type="ECO:0000256" key="1">
    <source>
        <dbReference type="ARBA" id="ARBA00000085"/>
    </source>
</evidence>
<dbReference type="Pfam" id="PF02518">
    <property type="entry name" value="HATPase_c"/>
    <property type="match status" value="1"/>
</dbReference>
<dbReference type="InterPro" id="IPR003594">
    <property type="entry name" value="HATPase_dom"/>
</dbReference>
<dbReference type="EC" id="2.7.13.3" evidence="2"/>
<keyword evidence="14" id="KW-1185">Reference proteome</keyword>
<keyword evidence="4 13" id="KW-0808">Transferase</keyword>
<dbReference type="SMART" id="SM00073">
    <property type="entry name" value="HPT"/>
    <property type="match status" value="1"/>
</dbReference>
<keyword evidence="6" id="KW-0902">Two-component regulatory system</keyword>
<name>A0ABT9P5H2_9ACTN</name>
<dbReference type="PANTHER" id="PTHR43395:SF1">
    <property type="entry name" value="CHEMOTAXIS PROTEIN CHEA"/>
    <property type="match status" value="1"/>
</dbReference>
<evidence type="ECO:0000256" key="7">
    <source>
        <dbReference type="PROSITE-ProRule" id="PRU00110"/>
    </source>
</evidence>
<dbReference type="SMART" id="SM00448">
    <property type="entry name" value="REC"/>
    <property type="match status" value="1"/>
</dbReference>
<evidence type="ECO:0000256" key="2">
    <source>
        <dbReference type="ARBA" id="ARBA00012438"/>
    </source>
</evidence>
<feature type="domain" description="Response regulatory" evidence="11">
    <location>
        <begin position="614"/>
        <end position="730"/>
    </location>
</feature>
<dbReference type="InterPro" id="IPR008207">
    <property type="entry name" value="Sig_transdc_His_kin_Hpt_dom"/>
</dbReference>
<evidence type="ECO:0000256" key="4">
    <source>
        <dbReference type="ARBA" id="ARBA00022679"/>
    </source>
</evidence>
<protein>
    <recommendedName>
        <fullName evidence="2">histidine kinase</fullName>
        <ecNumber evidence="2">2.7.13.3</ecNumber>
    </recommendedName>
</protein>
<dbReference type="InterPro" id="IPR001789">
    <property type="entry name" value="Sig_transdc_resp-reg_receiver"/>
</dbReference>
<evidence type="ECO:0000256" key="6">
    <source>
        <dbReference type="ARBA" id="ARBA00023012"/>
    </source>
</evidence>
<dbReference type="SUPFAM" id="SSF55874">
    <property type="entry name" value="ATPase domain of HSP90 chaperone/DNA topoisomerase II/histidine kinase"/>
    <property type="match status" value="1"/>
</dbReference>
<comment type="catalytic activity">
    <reaction evidence="1">
        <text>ATP + protein L-histidine = ADP + protein N-phospho-L-histidine.</text>
        <dbReference type="EC" id="2.7.13.3"/>
    </reaction>
</comment>
<evidence type="ECO:0000259" key="10">
    <source>
        <dbReference type="PROSITE" id="PS50109"/>
    </source>
</evidence>
<keyword evidence="3 8" id="KW-0597">Phosphoprotein</keyword>
<dbReference type="InterPro" id="IPR036890">
    <property type="entry name" value="HATPase_C_sf"/>
</dbReference>
<dbReference type="SUPFAM" id="SSF47226">
    <property type="entry name" value="Histidine-containing phosphotransfer domain, HPT domain"/>
    <property type="match status" value="1"/>
</dbReference>
<dbReference type="SUPFAM" id="SSF52172">
    <property type="entry name" value="CheY-like"/>
    <property type="match status" value="1"/>
</dbReference>
<feature type="compositionally biased region" description="Low complexity" evidence="9">
    <location>
        <begin position="110"/>
        <end position="129"/>
    </location>
</feature>
<feature type="domain" description="Histidine kinase" evidence="10">
    <location>
        <begin position="173"/>
        <end position="426"/>
    </location>
</feature>
<evidence type="ECO:0000256" key="3">
    <source>
        <dbReference type="ARBA" id="ARBA00022553"/>
    </source>
</evidence>
<dbReference type="Gene3D" id="1.20.120.160">
    <property type="entry name" value="HPT domain"/>
    <property type="match status" value="1"/>
</dbReference>
<dbReference type="Gene3D" id="3.40.50.2300">
    <property type="match status" value="1"/>
</dbReference>
<keyword evidence="5 13" id="KW-0418">Kinase</keyword>
<sequence>MSDLFQYFRIEARELVDELSVALSGLARGGPATEQAGIALRHAHTLKGAARVVARTAMADRVHELEEMLGPFRSSADPVPPELLERMQTLVDALSDELETASATGDSTVDDVVAGAGPAAPEPLAEETPVPLPRSSGDGGGTIGMSRSEEPVTPASPAATARASLAEIDSLIDGVSQTRTQLGAVRDGARRARRLRATAEAEGRFTEEQSDELLALARRLETGADRIERELREVYTTAERLRLIPVDTIVPDLERGVRDVTAAQGKHARLEVRGAEIALDATVLAGAQTALRQIVRNAVAHGVEMPEQRLAAGKERVGRVRIEVTHSAAGVRFRCVDDGSGIDLAGVRRKLVQTGRIPAEDVSDAETLRLLLGGGISTAATVSEISGHGIGLDVVQDVVRRIGGRIEISTTPGRGTTIDLIAPASMTAQEVVLVRAGGSSAGSLDGGGRTTDAGSVVALPLRAVRRARRIATADFPGPSAVLYDGRRIPYAPLPDLLGLAGGDLSPIDDQSSRDAHGTTVLLLDGTKGTVAVGVSRLIGTADVAVRALPALAPVPPLVAGLWIDLDGCPRPVLDPAHLAATVTTASTGGREPRATTTSTITRPGTERPGGQGVAVLIVDDSLTTRMVERSILESAGYLVDEAGSAEEGLSMAARKRYALAVVDVEMPGMDGFGFIEQTRTRPELRHLPCVLLTTKASPEDRERGRAAGARGHIDKGEFHQSTLLDTVAGLIAEGARP</sequence>
<feature type="region of interest" description="Disordered" evidence="9">
    <location>
        <begin position="583"/>
        <end position="608"/>
    </location>
</feature>
<dbReference type="InterPro" id="IPR036061">
    <property type="entry name" value="CheW-like_dom_sf"/>
</dbReference>
<feature type="compositionally biased region" description="Low complexity" evidence="9">
    <location>
        <begin position="151"/>
        <end position="160"/>
    </location>
</feature>
<feature type="domain" description="HPt" evidence="12">
    <location>
        <begin position="1"/>
        <end position="101"/>
    </location>
</feature>
<dbReference type="PRINTS" id="PR00344">
    <property type="entry name" value="BCTRLSENSOR"/>
</dbReference>
<evidence type="ECO:0000256" key="9">
    <source>
        <dbReference type="SAM" id="MobiDB-lite"/>
    </source>
</evidence>
<dbReference type="PROSITE" id="PS50110">
    <property type="entry name" value="RESPONSE_REGULATORY"/>
    <property type="match status" value="1"/>
</dbReference>
<evidence type="ECO:0000256" key="8">
    <source>
        <dbReference type="PROSITE-ProRule" id="PRU00169"/>
    </source>
</evidence>
<dbReference type="PROSITE" id="PS50894">
    <property type="entry name" value="HPT"/>
    <property type="match status" value="1"/>
</dbReference>
<dbReference type="InterPro" id="IPR011006">
    <property type="entry name" value="CheY-like_superfamily"/>
</dbReference>
<dbReference type="Pfam" id="PF00072">
    <property type="entry name" value="Response_reg"/>
    <property type="match status" value="1"/>
</dbReference>
<dbReference type="GO" id="GO:0004673">
    <property type="term" value="F:protein histidine kinase activity"/>
    <property type="evidence" value="ECO:0007669"/>
    <property type="project" value="UniProtKB-EC"/>
</dbReference>
<evidence type="ECO:0000313" key="14">
    <source>
        <dbReference type="Proteomes" id="UP001235712"/>
    </source>
</evidence>
<dbReference type="PROSITE" id="PS50109">
    <property type="entry name" value="HIS_KIN"/>
    <property type="match status" value="1"/>
</dbReference>
<dbReference type="PANTHER" id="PTHR43395">
    <property type="entry name" value="SENSOR HISTIDINE KINASE CHEA"/>
    <property type="match status" value="1"/>
</dbReference>
<reference evidence="13 14" key="1">
    <citation type="submission" date="2023-07" db="EMBL/GenBank/DDBJ databases">
        <title>Sequencing the genomes of 1000 actinobacteria strains.</title>
        <authorList>
            <person name="Klenk H.-P."/>
        </authorList>
    </citation>
    <scope>NUCLEOTIDE SEQUENCE [LARGE SCALE GENOMIC DNA]</scope>
    <source>
        <strain evidence="13 14">DSM 44388</strain>
    </source>
</reference>
<evidence type="ECO:0000313" key="13">
    <source>
        <dbReference type="EMBL" id="MDP9827791.1"/>
    </source>
</evidence>
<dbReference type="InterPro" id="IPR004358">
    <property type="entry name" value="Sig_transdc_His_kin-like_C"/>
</dbReference>
<dbReference type="SMART" id="SM00260">
    <property type="entry name" value="CheW"/>
    <property type="match status" value="1"/>
</dbReference>
<dbReference type="InterPro" id="IPR036641">
    <property type="entry name" value="HPT_dom_sf"/>
</dbReference>
<dbReference type="Pfam" id="PF01627">
    <property type="entry name" value="Hpt"/>
    <property type="match status" value="1"/>
</dbReference>
<evidence type="ECO:0000259" key="11">
    <source>
        <dbReference type="PROSITE" id="PS50110"/>
    </source>
</evidence>
<feature type="region of interest" description="Disordered" evidence="9">
    <location>
        <begin position="98"/>
        <end position="160"/>
    </location>
</feature>
<comment type="caution">
    <text evidence="13">The sequence shown here is derived from an EMBL/GenBank/DDBJ whole genome shotgun (WGS) entry which is preliminary data.</text>
</comment>
<dbReference type="InterPro" id="IPR002545">
    <property type="entry name" value="CheW-lke_dom"/>
</dbReference>
<proteinExistence type="predicted"/>
<feature type="modified residue" description="Phosphohistidine" evidence="7">
    <location>
        <position position="44"/>
    </location>
</feature>
<organism evidence="13 14">
    <name type="scientific">Kineosporia succinea</name>
    <dbReference type="NCBI Taxonomy" id="84632"/>
    <lineage>
        <taxon>Bacteria</taxon>
        <taxon>Bacillati</taxon>
        <taxon>Actinomycetota</taxon>
        <taxon>Actinomycetes</taxon>
        <taxon>Kineosporiales</taxon>
        <taxon>Kineosporiaceae</taxon>
        <taxon>Kineosporia</taxon>
    </lineage>
</organism>
<dbReference type="InterPro" id="IPR051315">
    <property type="entry name" value="Bact_Chemotaxis_CheA"/>
</dbReference>
<dbReference type="Proteomes" id="UP001235712">
    <property type="component" value="Unassembled WGS sequence"/>
</dbReference>
<dbReference type="SMART" id="SM00387">
    <property type="entry name" value="HATPase_c"/>
    <property type="match status" value="1"/>
</dbReference>
<dbReference type="CDD" id="cd00088">
    <property type="entry name" value="HPT"/>
    <property type="match status" value="1"/>
</dbReference>
<dbReference type="EMBL" id="JAUSQZ010000001">
    <property type="protein sequence ID" value="MDP9827791.1"/>
    <property type="molecule type" value="Genomic_DNA"/>
</dbReference>